<dbReference type="PROSITE" id="PS51257">
    <property type="entry name" value="PROKAR_LIPOPROTEIN"/>
    <property type="match status" value="1"/>
</dbReference>
<evidence type="ECO:0000313" key="8">
    <source>
        <dbReference type="EMBL" id="EXG77814.1"/>
    </source>
</evidence>
<evidence type="ECO:0000256" key="3">
    <source>
        <dbReference type="ARBA" id="ARBA00022729"/>
    </source>
</evidence>
<dbReference type="Gene3D" id="1.25.40.390">
    <property type="match status" value="1"/>
</dbReference>
<keyword evidence="4" id="KW-0472">Membrane</keyword>
<dbReference type="RefSeq" id="WP_245601929.1">
    <property type="nucleotide sequence ID" value="NZ_KK073873.1"/>
</dbReference>
<dbReference type="InterPro" id="IPR012944">
    <property type="entry name" value="SusD_RagB_dom"/>
</dbReference>
<evidence type="ECO:0000256" key="5">
    <source>
        <dbReference type="ARBA" id="ARBA00023237"/>
    </source>
</evidence>
<evidence type="ECO:0000256" key="1">
    <source>
        <dbReference type="ARBA" id="ARBA00004442"/>
    </source>
</evidence>
<evidence type="ECO:0000259" key="7">
    <source>
        <dbReference type="Pfam" id="PF14322"/>
    </source>
</evidence>
<comment type="similarity">
    <text evidence="2">Belongs to the SusD family.</text>
</comment>
<feature type="domain" description="RagB/SusD" evidence="6">
    <location>
        <begin position="363"/>
        <end position="597"/>
    </location>
</feature>
<proteinExistence type="inferred from homology"/>
<dbReference type="Pfam" id="PF14322">
    <property type="entry name" value="SusD-like_3"/>
    <property type="match status" value="1"/>
</dbReference>
<name>A0ABN0RUC0_9BACT</name>
<comment type="subcellular location">
    <subcellularLocation>
        <location evidence="1">Cell outer membrane</location>
    </subcellularLocation>
</comment>
<gene>
    <name evidence="8" type="ORF">XylorDRAFT_0161</name>
</gene>
<dbReference type="InterPro" id="IPR011990">
    <property type="entry name" value="TPR-like_helical_dom_sf"/>
</dbReference>
<evidence type="ECO:0000259" key="6">
    <source>
        <dbReference type="Pfam" id="PF07980"/>
    </source>
</evidence>
<dbReference type="EMBL" id="JFBS01000001">
    <property type="protein sequence ID" value="EXG77814.1"/>
    <property type="molecule type" value="Genomic_DNA"/>
</dbReference>
<keyword evidence="3" id="KW-0732">Signal</keyword>
<accession>A0ABN0RUC0</accession>
<keyword evidence="9" id="KW-1185">Reference proteome</keyword>
<organism evidence="8 9">
    <name type="scientific">Xylanibacter oryzae DSM 17970</name>
    <dbReference type="NCBI Taxonomy" id="915438"/>
    <lineage>
        <taxon>Bacteria</taxon>
        <taxon>Pseudomonadati</taxon>
        <taxon>Bacteroidota</taxon>
        <taxon>Bacteroidia</taxon>
        <taxon>Bacteroidales</taxon>
        <taxon>Prevotellaceae</taxon>
        <taxon>Xylanibacter</taxon>
    </lineage>
</organism>
<protein>
    <submittedName>
        <fullName evidence="8">SusD family protein</fullName>
    </submittedName>
</protein>
<dbReference type="Pfam" id="PF07980">
    <property type="entry name" value="SusD_RagB"/>
    <property type="match status" value="1"/>
</dbReference>
<evidence type="ECO:0000313" key="9">
    <source>
        <dbReference type="Proteomes" id="UP000243438"/>
    </source>
</evidence>
<dbReference type="Proteomes" id="UP000243438">
    <property type="component" value="Unassembled WGS sequence"/>
</dbReference>
<reference evidence="8" key="1">
    <citation type="submission" date="2013-07" db="EMBL/GenBank/DDBJ databases">
        <authorList>
            <consortium name="DOE Joint Genome Institute"/>
            <person name="Anderson I."/>
            <person name="Huntemann M."/>
            <person name="Han J."/>
            <person name="Chen A."/>
            <person name="Kyrpides N."/>
            <person name="Mavromatis K."/>
            <person name="Markowitz V."/>
            <person name="Palaniappan K."/>
            <person name="Ivanova N."/>
            <person name="Schaumberg A."/>
            <person name="Pati A."/>
            <person name="Liolios K."/>
            <person name="Nordberg H.P."/>
            <person name="Cantor M.N."/>
            <person name="Hua S.X."/>
            <person name="Woyke T."/>
        </authorList>
    </citation>
    <scope>NUCLEOTIDE SEQUENCE [LARGE SCALE GENOMIC DNA]</scope>
    <source>
        <strain evidence="8">DSM 17970</strain>
    </source>
</reference>
<dbReference type="SUPFAM" id="SSF48452">
    <property type="entry name" value="TPR-like"/>
    <property type="match status" value="1"/>
</dbReference>
<keyword evidence="5" id="KW-0998">Cell outer membrane</keyword>
<sequence length="608" mass="68875">MEKINIHNNMVNLKAFTSCILSVLLILLALSSCSDSFLDKSPQGNYTSKTFYSSDDAVMKGVEPLYNRAWFDFNRRAIVGMGSYRANDAWNPYVSAEFARFQITSLTEDMSLAWSSLYNVVTMANATIDNINKYCSDAVSESVKNQALGECYLMRATAYFYLLRGWGANILYEDNQDMINNPVKPLNTEDDVLKFIIRDYRRSVSLMSDNPGKGHPSSYAAKALLAKALLAQSGWNKATRDEATLKEVISLCDDVINKGPYSLMSNYEDLFKAQNNDNSETVLAMRWADANLGTSSGWGAINALYSDLAFPEVTDVNVWGGSLIASVDMIDLYNQEPADTFRIRGTFFTPQRYYKYILQADGGYTYKHKWMQCKKGVLGTKADAGGHLAQMASPLNTYIIRLAEVYLIKAEAILGNNTNSTDAEGLSAINAVRARAHVSLLNTYDLATLIREHRIEFCMEYKNWFDMVTWYRWKPQYMLDIFNNKQHRAFEYREGDVLMNNDGTISYRAFLNNGTNCWYFKDAANHVYWNDHLAVSETDNSTAVVNGIKMDKAHGYVYNVDSLVRAQSNLLPIKLTETNIFMPYPEADVLQNHYLKESPQAYNFGNDK</sequence>
<evidence type="ECO:0000256" key="2">
    <source>
        <dbReference type="ARBA" id="ARBA00006275"/>
    </source>
</evidence>
<comment type="caution">
    <text evidence="8">The sequence shown here is derived from an EMBL/GenBank/DDBJ whole genome shotgun (WGS) entry which is preliminary data.</text>
</comment>
<evidence type="ECO:0000256" key="4">
    <source>
        <dbReference type="ARBA" id="ARBA00023136"/>
    </source>
</evidence>
<dbReference type="InterPro" id="IPR033985">
    <property type="entry name" value="SusD-like_N"/>
</dbReference>
<feature type="domain" description="SusD-like N-terminal" evidence="7">
    <location>
        <begin position="37"/>
        <end position="228"/>
    </location>
</feature>